<proteinExistence type="predicted"/>
<dbReference type="OrthoDB" id="9758603at2"/>
<evidence type="ECO:0008006" key="4">
    <source>
        <dbReference type="Google" id="ProtNLM"/>
    </source>
</evidence>
<protein>
    <recommendedName>
        <fullName evidence="4">Glycoside hydrolase family 2 catalytic domain-containing protein</fullName>
    </recommendedName>
</protein>
<name>A0A556QS47_9BACT</name>
<dbReference type="Gene3D" id="3.20.20.80">
    <property type="entry name" value="Glycosidases"/>
    <property type="match status" value="1"/>
</dbReference>
<gene>
    <name evidence="2" type="ORF">FPL22_09290</name>
</gene>
<dbReference type="AlphaFoldDB" id="A0A556QS47"/>
<dbReference type="SUPFAM" id="SSF51445">
    <property type="entry name" value="(Trans)glycosidases"/>
    <property type="match status" value="1"/>
</dbReference>
<dbReference type="RefSeq" id="WP_144230002.1">
    <property type="nucleotide sequence ID" value="NZ_CBCRVV010000031.1"/>
</dbReference>
<keyword evidence="1" id="KW-0732">Signal</keyword>
<dbReference type="Proteomes" id="UP000315648">
    <property type="component" value="Unassembled WGS sequence"/>
</dbReference>
<dbReference type="EMBL" id="VMBG01000001">
    <property type="protein sequence ID" value="TSJ79461.1"/>
    <property type="molecule type" value="Genomic_DNA"/>
</dbReference>
<dbReference type="InterPro" id="IPR017853">
    <property type="entry name" value="GH"/>
</dbReference>
<accession>A0A556QS47</accession>
<reference evidence="2 3" key="1">
    <citation type="submission" date="2019-07" db="EMBL/GenBank/DDBJ databases">
        <title>Description of 53C-WASEF.</title>
        <authorList>
            <person name="Pitt A."/>
            <person name="Hahn M.W."/>
        </authorList>
    </citation>
    <scope>NUCLEOTIDE SEQUENCE [LARGE SCALE GENOMIC DNA]</scope>
    <source>
        <strain evidence="2 3">53C-WASEF</strain>
    </source>
</reference>
<feature type="chain" id="PRO_5021873347" description="Glycoside hydrolase family 2 catalytic domain-containing protein" evidence="1">
    <location>
        <begin position="21"/>
        <end position="431"/>
    </location>
</feature>
<organism evidence="2 3">
    <name type="scientific">Rariglobus hedericola</name>
    <dbReference type="NCBI Taxonomy" id="2597822"/>
    <lineage>
        <taxon>Bacteria</taxon>
        <taxon>Pseudomonadati</taxon>
        <taxon>Verrucomicrobiota</taxon>
        <taxon>Opitutia</taxon>
        <taxon>Opitutales</taxon>
        <taxon>Opitutaceae</taxon>
        <taxon>Rariglobus</taxon>
    </lineage>
</organism>
<sequence length="431" mass="46693">MSRLLILLLAAFALIARAAAAVEVVSTGEGRWELRADGRPYEIRGVTFSGTGGPAAYDRDCEKLAAIGVNTIRTWGAGNDTPALLDAAHKHGLRVLLGLWFRHGQPGAEADDSFDYTRDTAGIASQQAAILKSVRAYKDHPALLAWGVGNEVFLNLPNDEAKTAYALALEAACREIKLIDPHHPLIAVDAFTKGVSWVERFCPSVDAHGINIYGAGIAALPAALAKAGSTRPWLVTEYGSRGDWDTPKDKNGVKLESSDDEKYRVITDAWNKTITPQRIAGRCLGLFVFNYSNSLSYTNLKHGLLLGESTRPAWHAVREIYLGEKPSAPLTSVTRFRVISRDDAPAGWMAVEVTLAEATTKFPAITFACNFRSAATRSKRDAIISLESRPGPSPDIWFIRPPDIKGPAKIYALLTDASHVVVTATTSTIFP</sequence>
<evidence type="ECO:0000313" key="3">
    <source>
        <dbReference type="Proteomes" id="UP000315648"/>
    </source>
</evidence>
<keyword evidence="3" id="KW-1185">Reference proteome</keyword>
<evidence type="ECO:0000313" key="2">
    <source>
        <dbReference type="EMBL" id="TSJ79461.1"/>
    </source>
</evidence>
<feature type="signal peptide" evidence="1">
    <location>
        <begin position="1"/>
        <end position="20"/>
    </location>
</feature>
<comment type="caution">
    <text evidence="2">The sequence shown here is derived from an EMBL/GenBank/DDBJ whole genome shotgun (WGS) entry which is preliminary data.</text>
</comment>
<evidence type="ECO:0000256" key="1">
    <source>
        <dbReference type="SAM" id="SignalP"/>
    </source>
</evidence>